<gene>
    <name evidence="3" type="ORF">FRY97_18195</name>
</gene>
<evidence type="ECO:0000313" key="4">
    <source>
        <dbReference type="Proteomes" id="UP000321580"/>
    </source>
</evidence>
<keyword evidence="1" id="KW-1133">Transmembrane helix</keyword>
<dbReference type="Pfam" id="PF08239">
    <property type="entry name" value="SH3_3"/>
    <property type="match status" value="1"/>
</dbReference>
<proteinExistence type="predicted"/>
<feature type="transmembrane region" description="Helical" evidence="1">
    <location>
        <begin position="7"/>
        <end position="28"/>
    </location>
</feature>
<sequence>MSEKKSVLPKVEILIIGVFFMAFAAWAISRCSATSNAYEEEARLLDAEQAKADSIAAAEAGLIPEYQPKDTLLAREAESPTAPPGEAYTPLYVVTPALNLRTGPGLKYKVLERLALHDEVAFLNEVTDTTQLIDLGDIIAEEPWVKVRSANGKEGWVFGACVDYYKHTLEGVEVD</sequence>
<dbReference type="Gene3D" id="2.30.30.40">
    <property type="entry name" value="SH3 Domains"/>
    <property type="match status" value="1"/>
</dbReference>
<organism evidence="3 4">
    <name type="scientific">Phaeodactylibacter luteus</name>
    <dbReference type="NCBI Taxonomy" id="1564516"/>
    <lineage>
        <taxon>Bacteria</taxon>
        <taxon>Pseudomonadati</taxon>
        <taxon>Bacteroidota</taxon>
        <taxon>Saprospiria</taxon>
        <taxon>Saprospirales</taxon>
        <taxon>Haliscomenobacteraceae</taxon>
        <taxon>Phaeodactylibacter</taxon>
    </lineage>
</organism>
<evidence type="ECO:0000256" key="1">
    <source>
        <dbReference type="SAM" id="Phobius"/>
    </source>
</evidence>
<dbReference type="InterPro" id="IPR003646">
    <property type="entry name" value="SH3-like_bac-type"/>
</dbReference>
<keyword evidence="1" id="KW-0812">Transmembrane</keyword>
<accession>A0A5C6RI69</accession>
<dbReference type="EMBL" id="VOOR01000051">
    <property type="protein sequence ID" value="TXB61605.1"/>
    <property type="molecule type" value="Genomic_DNA"/>
</dbReference>
<evidence type="ECO:0000313" key="3">
    <source>
        <dbReference type="EMBL" id="TXB61605.1"/>
    </source>
</evidence>
<keyword evidence="1" id="KW-0472">Membrane</keyword>
<dbReference type="AlphaFoldDB" id="A0A5C6RI69"/>
<feature type="domain" description="SH3b" evidence="2">
    <location>
        <begin position="97"/>
        <end position="162"/>
    </location>
</feature>
<dbReference type="RefSeq" id="WP_147168998.1">
    <property type="nucleotide sequence ID" value="NZ_VOOR01000051.1"/>
</dbReference>
<protein>
    <submittedName>
        <fullName evidence="3">SH3 domain-containing protein</fullName>
    </submittedName>
</protein>
<dbReference type="OrthoDB" id="1496114at2"/>
<dbReference type="Proteomes" id="UP000321580">
    <property type="component" value="Unassembled WGS sequence"/>
</dbReference>
<keyword evidence="4" id="KW-1185">Reference proteome</keyword>
<name>A0A5C6RI69_9BACT</name>
<evidence type="ECO:0000259" key="2">
    <source>
        <dbReference type="Pfam" id="PF08239"/>
    </source>
</evidence>
<comment type="caution">
    <text evidence="3">The sequence shown here is derived from an EMBL/GenBank/DDBJ whole genome shotgun (WGS) entry which is preliminary data.</text>
</comment>
<reference evidence="3 4" key="1">
    <citation type="submission" date="2019-08" db="EMBL/GenBank/DDBJ databases">
        <title>Genome of Phaeodactylibacter luteus.</title>
        <authorList>
            <person name="Bowman J.P."/>
        </authorList>
    </citation>
    <scope>NUCLEOTIDE SEQUENCE [LARGE SCALE GENOMIC DNA]</scope>
    <source>
        <strain evidence="3 4">KCTC 42180</strain>
    </source>
</reference>